<comment type="caution">
    <text evidence="2">The sequence shown here is derived from an EMBL/GenBank/DDBJ whole genome shotgun (WGS) entry which is preliminary data.</text>
</comment>
<feature type="domain" description="Secretion system C-terminal sorting" evidence="1">
    <location>
        <begin position="253"/>
        <end position="310"/>
    </location>
</feature>
<name>A0A7C4U8C4_UNCW3</name>
<organism evidence="2">
    <name type="scientific">candidate division WOR-3 bacterium</name>
    <dbReference type="NCBI Taxonomy" id="2052148"/>
    <lineage>
        <taxon>Bacteria</taxon>
        <taxon>Bacteria division WOR-3</taxon>
    </lineage>
</organism>
<accession>A0A7C4U8C4</accession>
<evidence type="ECO:0000313" key="2">
    <source>
        <dbReference type="EMBL" id="HGW92633.1"/>
    </source>
</evidence>
<dbReference type="NCBIfam" id="TIGR04183">
    <property type="entry name" value="Por_Secre_tail"/>
    <property type="match status" value="1"/>
</dbReference>
<gene>
    <name evidence="2" type="ORF">ENV67_08880</name>
</gene>
<protein>
    <submittedName>
        <fullName evidence="2">T9SS type A sorting domain-containing protein</fullName>
    </submittedName>
</protein>
<dbReference type="EMBL" id="DTHG01000105">
    <property type="protein sequence ID" value="HGW92633.1"/>
    <property type="molecule type" value="Genomic_DNA"/>
</dbReference>
<dbReference type="Pfam" id="PF18962">
    <property type="entry name" value="Por_Secre_tail"/>
    <property type="match status" value="1"/>
</dbReference>
<sequence length="312" mass="35276">MEVFMKKSMILLLFAIFLFSSPTIDGIFEPSEGWIFIGENSGYQTTTIGADLESLFITASNDTLFLFITTQNQGSWDLSYGIAFDFDFNQDSGFGRSDFGDVWGRKMAFGMDIDPSFKVDYMVYLWWDGGSGSITSWYKYKWDNVNNQWIDIGFPQEDRAYTGNSSTGLQTLEIALPSPVSPPPDSLRFVLFIAGGGGSSAVDILPQNSSVVFPATNDEWIDEDTVSVAYVLRFTGIKENEKDFIHYENGILIVQNKGDFDISIYNILGEKIFEKRNLYGRKEIPLSLKNGVYFVRINGRNVKDFRKIIVTK</sequence>
<evidence type="ECO:0000259" key="1">
    <source>
        <dbReference type="Pfam" id="PF18962"/>
    </source>
</evidence>
<reference evidence="2" key="1">
    <citation type="journal article" date="2020" name="mSystems">
        <title>Genome- and Community-Level Interaction Insights into Carbon Utilization and Element Cycling Functions of Hydrothermarchaeota in Hydrothermal Sediment.</title>
        <authorList>
            <person name="Zhou Z."/>
            <person name="Liu Y."/>
            <person name="Xu W."/>
            <person name="Pan J."/>
            <person name="Luo Z.H."/>
            <person name="Li M."/>
        </authorList>
    </citation>
    <scope>NUCLEOTIDE SEQUENCE [LARGE SCALE GENOMIC DNA]</scope>
    <source>
        <strain evidence="2">SpSt-780</strain>
    </source>
</reference>
<dbReference type="AlphaFoldDB" id="A0A7C4U8C4"/>
<proteinExistence type="predicted"/>
<dbReference type="InterPro" id="IPR026444">
    <property type="entry name" value="Secre_tail"/>
</dbReference>